<sequence length="254" mass="28574">MISRCRAKCFIIQLKEEDTGITLPTTQRGMKGHIIVYPQRPSTVAQLLPPALDEITSPICVLFVGAQPPTTDWLRQHAKPLTVRPAKVRKALQWLQKHNRLYKDIQINEEVLTSMNEHHVLPVQIEHIVPSAAEAAEARNSRYDTSQSNDIQPPSVSEASEFPWQNVVITDVDGNASSNELRSAAFRHVKRGGGYISIPHDPSPVNEFMNPNLFPLIYPTLFPYGIGGFQNEDKETPLSIQRHIHLGLTQIRPQ</sequence>
<dbReference type="AlphaFoldDB" id="A0AAD6VJD3"/>
<proteinExistence type="predicted"/>
<dbReference type="InterPro" id="IPR046700">
    <property type="entry name" value="DUF6570"/>
</dbReference>
<organism evidence="3 4">
    <name type="scientific">Mycena pura</name>
    <dbReference type="NCBI Taxonomy" id="153505"/>
    <lineage>
        <taxon>Eukaryota</taxon>
        <taxon>Fungi</taxon>
        <taxon>Dikarya</taxon>
        <taxon>Basidiomycota</taxon>
        <taxon>Agaricomycotina</taxon>
        <taxon>Agaricomycetes</taxon>
        <taxon>Agaricomycetidae</taxon>
        <taxon>Agaricales</taxon>
        <taxon>Marasmiineae</taxon>
        <taxon>Mycenaceae</taxon>
        <taxon>Mycena</taxon>
    </lineage>
</organism>
<evidence type="ECO:0000313" key="3">
    <source>
        <dbReference type="EMBL" id="KAJ7214549.1"/>
    </source>
</evidence>
<reference evidence="3" key="1">
    <citation type="submission" date="2023-03" db="EMBL/GenBank/DDBJ databases">
        <title>Massive genome expansion in bonnet fungi (Mycena s.s.) driven by repeated elements and novel gene families across ecological guilds.</title>
        <authorList>
            <consortium name="Lawrence Berkeley National Laboratory"/>
            <person name="Harder C.B."/>
            <person name="Miyauchi S."/>
            <person name="Viragh M."/>
            <person name="Kuo A."/>
            <person name="Thoen E."/>
            <person name="Andreopoulos B."/>
            <person name="Lu D."/>
            <person name="Skrede I."/>
            <person name="Drula E."/>
            <person name="Henrissat B."/>
            <person name="Morin E."/>
            <person name="Kohler A."/>
            <person name="Barry K."/>
            <person name="LaButti K."/>
            <person name="Morin E."/>
            <person name="Salamov A."/>
            <person name="Lipzen A."/>
            <person name="Mereny Z."/>
            <person name="Hegedus B."/>
            <person name="Baldrian P."/>
            <person name="Stursova M."/>
            <person name="Weitz H."/>
            <person name="Taylor A."/>
            <person name="Grigoriev I.V."/>
            <person name="Nagy L.G."/>
            <person name="Martin F."/>
            <person name="Kauserud H."/>
        </authorList>
    </citation>
    <scope>NUCLEOTIDE SEQUENCE</scope>
    <source>
        <strain evidence="3">9144</strain>
    </source>
</reference>
<dbReference type="Proteomes" id="UP001219525">
    <property type="component" value="Unassembled WGS sequence"/>
</dbReference>
<accession>A0AAD6VJD3</accession>
<evidence type="ECO:0000256" key="1">
    <source>
        <dbReference type="SAM" id="MobiDB-lite"/>
    </source>
</evidence>
<name>A0AAD6VJD3_9AGAR</name>
<feature type="region of interest" description="Disordered" evidence="1">
    <location>
        <begin position="136"/>
        <end position="157"/>
    </location>
</feature>
<evidence type="ECO:0000259" key="2">
    <source>
        <dbReference type="Pfam" id="PF20209"/>
    </source>
</evidence>
<evidence type="ECO:0000313" key="4">
    <source>
        <dbReference type="Proteomes" id="UP001219525"/>
    </source>
</evidence>
<feature type="domain" description="DUF6570" evidence="2">
    <location>
        <begin position="1"/>
        <end position="112"/>
    </location>
</feature>
<feature type="compositionally biased region" description="Polar residues" evidence="1">
    <location>
        <begin position="143"/>
        <end position="157"/>
    </location>
</feature>
<protein>
    <recommendedName>
        <fullName evidence="2">DUF6570 domain-containing protein</fullName>
    </recommendedName>
</protein>
<gene>
    <name evidence="3" type="ORF">GGX14DRAFT_360250</name>
</gene>
<keyword evidence="4" id="KW-1185">Reference proteome</keyword>
<comment type="caution">
    <text evidence="3">The sequence shown here is derived from an EMBL/GenBank/DDBJ whole genome shotgun (WGS) entry which is preliminary data.</text>
</comment>
<dbReference type="EMBL" id="JARJCW010000019">
    <property type="protein sequence ID" value="KAJ7214549.1"/>
    <property type="molecule type" value="Genomic_DNA"/>
</dbReference>
<dbReference type="Pfam" id="PF20209">
    <property type="entry name" value="DUF6570"/>
    <property type="match status" value="1"/>
</dbReference>